<dbReference type="Pfam" id="PF05591">
    <property type="entry name" value="T6SS_VipA"/>
    <property type="match status" value="1"/>
</dbReference>
<proteinExistence type="predicted"/>
<dbReference type="RefSeq" id="WP_110018850.1">
    <property type="nucleotide sequence ID" value="NZ_QGTJ01000006.1"/>
</dbReference>
<accession>A0A317MUQ9</accession>
<dbReference type="AlphaFoldDB" id="A0A317MUQ9"/>
<feature type="domain" description="TssC1 N-terminal" evidence="1">
    <location>
        <begin position="177"/>
        <end position="441"/>
    </location>
</feature>
<comment type="caution">
    <text evidence="2">The sequence shown here is derived from an EMBL/GenBank/DDBJ whole genome shotgun (WGS) entry which is preliminary data.</text>
</comment>
<protein>
    <submittedName>
        <fullName evidence="2">Putative component of type VI protein secretion system</fullName>
    </submittedName>
</protein>
<name>A0A317MUQ9_9GAMM</name>
<dbReference type="InterPro" id="IPR010269">
    <property type="entry name" value="T6SS_TssC-like"/>
</dbReference>
<reference evidence="2 3" key="1">
    <citation type="submission" date="2018-05" db="EMBL/GenBank/DDBJ databases">
        <title>Genomic Encyclopedia of Type Strains, Phase IV (KMG-IV): sequencing the most valuable type-strain genomes for metagenomic binning, comparative biology and taxonomic classification.</title>
        <authorList>
            <person name="Goeker M."/>
        </authorList>
    </citation>
    <scope>NUCLEOTIDE SEQUENCE [LARGE SCALE GENOMIC DNA]</scope>
    <source>
        <strain evidence="2 3">DSM 23606</strain>
    </source>
</reference>
<sequence length="454" mass="48562">MPGRLDFELQPSRSTRRAADAPCCRILVLADLRADAQRPPLAERSLYPIAHDTLDRACSLFAPQLKLSGQERLPALSLDFRCIDDFHPDALLARVPLFAQLAQAAPQLAAALPAAATPSRPAQEDNPFAALLGGDIGEAARRGADDFIRKLLGPVGTPAADPRHQVLGAAADLARAQLLRALLHEPRFQRLEAAWRGLGWLLAELDADAGTQVDVFELSREELAADLMAPAPCLPGLFSAAAEAGAPYAMIVCDFGFAASREDVLLLAALGGMADALGAPLLAGFDPQLAADPAAFAESEGATLLHALARTPGAARLGLALPRLLLRRPYGKRSDPLDTLDFEEIDADWQPCRALWGSPAWGLALLIGRGFLAAEGWDFAPDNELELLDLPLALYPQAGDVAMLPCAERFLSDAAAEAIDALGLMPLISRRERNAVRLFRFRSLAGALRGRWRG</sequence>
<dbReference type="Proteomes" id="UP000246569">
    <property type="component" value="Unassembled WGS sequence"/>
</dbReference>
<gene>
    <name evidence="2" type="ORF">C7443_106190</name>
</gene>
<dbReference type="InterPro" id="IPR044031">
    <property type="entry name" value="TssC1_N"/>
</dbReference>
<dbReference type="OrthoDB" id="9789942at2"/>
<organism evidence="2 3">
    <name type="scientific">Plasticicumulans acidivorans</name>
    <dbReference type="NCBI Taxonomy" id="886464"/>
    <lineage>
        <taxon>Bacteria</taxon>
        <taxon>Pseudomonadati</taxon>
        <taxon>Pseudomonadota</taxon>
        <taxon>Gammaproteobacteria</taxon>
        <taxon>Candidatus Competibacteraceae</taxon>
        <taxon>Plasticicumulans</taxon>
    </lineage>
</organism>
<evidence type="ECO:0000259" key="1">
    <source>
        <dbReference type="Pfam" id="PF05943"/>
    </source>
</evidence>
<dbReference type="EMBL" id="QGTJ01000006">
    <property type="protein sequence ID" value="PWV61176.1"/>
    <property type="molecule type" value="Genomic_DNA"/>
</dbReference>
<dbReference type="PANTHER" id="PTHR35565:SF1">
    <property type="entry name" value="TYPE VI SECRETION SYSTEM CONTRACTILE SHEATH LARGE SUBUNIT"/>
    <property type="match status" value="1"/>
</dbReference>
<dbReference type="Pfam" id="PF05943">
    <property type="entry name" value="VipB"/>
    <property type="match status" value="1"/>
</dbReference>
<dbReference type="PANTHER" id="PTHR35565">
    <property type="entry name" value="CYTOPLASMIC PROTEIN-RELATED"/>
    <property type="match status" value="1"/>
</dbReference>
<evidence type="ECO:0000313" key="2">
    <source>
        <dbReference type="EMBL" id="PWV61176.1"/>
    </source>
</evidence>
<keyword evidence="3" id="KW-1185">Reference proteome</keyword>
<dbReference type="InterPro" id="IPR008312">
    <property type="entry name" value="T6SS_TssB1"/>
</dbReference>
<evidence type="ECO:0000313" key="3">
    <source>
        <dbReference type="Proteomes" id="UP000246569"/>
    </source>
</evidence>